<dbReference type="PANTHER" id="PTHR34477:SF1">
    <property type="entry name" value="UPF0213 PROTEIN YHBQ"/>
    <property type="match status" value="1"/>
</dbReference>
<name>A0ABS9QPH6_9HYPH</name>
<dbReference type="Pfam" id="PF01541">
    <property type="entry name" value="GIY-YIG"/>
    <property type="match status" value="1"/>
</dbReference>
<dbReference type="RefSeq" id="WP_239370827.1">
    <property type="nucleotide sequence ID" value="NZ_JAKREW010000093.1"/>
</dbReference>
<dbReference type="Gene3D" id="3.40.1440.10">
    <property type="entry name" value="GIY-YIG endonuclease"/>
    <property type="match status" value="1"/>
</dbReference>
<dbReference type="InterPro" id="IPR035901">
    <property type="entry name" value="GIY-YIG_endonuc_sf"/>
</dbReference>
<evidence type="ECO:0000259" key="2">
    <source>
        <dbReference type="PROSITE" id="PS50164"/>
    </source>
</evidence>
<gene>
    <name evidence="3" type="ORF">L4923_30405</name>
</gene>
<comment type="caution">
    <text evidence="3">The sequence shown here is derived from an EMBL/GenBank/DDBJ whole genome shotgun (WGS) entry which is preliminary data.</text>
</comment>
<dbReference type="SUPFAM" id="SSF82771">
    <property type="entry name" value="GIY-YIG endonuclease"/>
    <property type="match status" value="1"/>
</dbReference>
<proteinExistence type="inferred from homology"/>
<dbReference type="Proteomes" id="UP001201701">
    <property type="component" value="Unassembled WGS sequence"/>
</dbReference>
<accession>A0ABS9QPH6</accession>
<dbReference type="EMBL" id="JAKREW010000093">
    <property type="protein sequence ID" value="MCG7509352.1"/>
    <property type="molecule type" value="Genomic_DNA"/>
</dbReference>
<feature type="domain" description="GIY-YIG" evidence="2">
    <location>
        <begin position="4"/>
        <end position="80"/>
    </location>
</feature>
<dbReference type="CDD" id="cd10456">
    <property type="entry name" value="GIY-YIG_UPF0213"/>
    <property type="match status" value="1"/>
</dbReference>
<dbReference type="InterPro" id="IPR050190">
    <property type="entry name" value="UPF0213_domain"/>
</dbReference>
<evidence type="ECO:0000313" key="4">
    <source>
        <dbReference type="Proteomes" id="UP001201701"/>
    </source>
</evidence>
<sequence>MTQFEMVVYILHCADGSYYVGSTKQDIEARVWEHNNLPLDNYTATRRPVRLVFAEAFDRITDAIARERQIKGWSRRKKEALIALAYESLPELSRRGHLVPKSRDVDC</sequence>
<reference evidence="3 4" key="1">
    <citation type="submission" date="2022-02" db="EMBL/GenBank/DDBJ databases">
        <title>Draft genome sequence of Mezorhizobium retamae strain IRAMC:0171 isolated from Retama raetam nodules.</title>
        <authorList>
            <person name="Bengaied R."/>
            <person name="Sbissi I."/>
            <person name="Huber K."/>
            <person name="Ghodbane F."/>
            <person name="Nouioui I."/>
            <person name="Tarhouni M."/>
            <person name="Gtari M."/>
        </authorList>
    </citation>
    <scope>NUCLEOTIDE SEQUENCE [LARGE SCALE GENOMIC DNA]</scope>
    <source>
        <strain evidence="3 4">IRAMC:0171</strain>
    </source>
</reference>
<dbReference type="PANTHER" id="PTHR34477">
    <property type="entry name" value="UPF0213 PROTEIN YHBQ"/>
    <property type="match status" value="1"/>
</dbReference>
<dbReference type="PROSITE" id="PS50164">
    <property type="entry name" value="GIY_YIG"/>
    <property type="match status" value="1"/>
</dbReference>
<dbReference type="InterPro" id="IPR000305">
    <property type="entry name" value="GIY-YIG_endonuc"/>
</dbReference>
<comment type="similarity">
    <text evidence="1">Belongs to the UPF0213 family.</text>
</comment>
<keyword evidence="4" id="KW-1185">Reference proteome</keyword>
<evidence type="ECO:0000256" key="1">
    <source>
        <dbReference type="ARBA" id="ARBA00007435"/>
    </source>
</evidence>
<protein>
    <submittedName>
        <fullName evidence="3">GIY-YIG nuclease family protein</fullName>
    </submittedName>
</protein>
<organism evidence="3 4">
    <name type="scientific">Mesorhizobium retamae</name>
    <dbReference type="NCBI Taxonomy" id="2912854"/>
    <lineage>
        <taxon>Bacteria</taxon>
        <taxon>Pseudomonadati</taxon>
        <taxon>Pseudomonadota</taxon>
        <taxon>Alphaproteobacteria</taxon>
        <taxon>Hyphomicrobiales</taxon>
        <taxon>Phyllobacteriaceae</taxon>
        <taxon>Mesorhizobium</taxon>
    </lineage>
</organism>
<evidence type="ECO:0000313" key="3">
    <source>
        <dbReference type="EMBL" id="MCG7509352.1"/>
    </source>
</evidence>